<gene>
    <name evidence="2" type="ORF">RD110_23050</name>
</gene>
<sequence>MPTPLDLLIERMQRRGEFPALSAAVAGIQNATNSERQSVSELTHEVLKDVALTQKLLRLVNSVHYAHAGRGTVSTVSRAVALVGFDAVRNLALSLVLLEHMRDVKHAERMREEFLRALMAGSVASALCALSSESEEAFIGAMFQNLGRMLTAFYFPLEAAEIRELVHTGKYQTGEEGAAMKVLGLGYEAFGTGVARLWGLPESLQRCMRKPIGQPPVRPPELPAERQRWVAQAGNAVVDALLQGGGGPLRQVADRYARCLALAPQEILEATARAREKLAVLVEVLNLQPAAGSAVSQLLLCAPAEAPPPPVPQEDVLAPHALKASPPAQSGFAPLARRNSPQVADLLAAGVHDIATAMSEPFQVNDVVRMVIETMFRALSFQRIVFCLRDAKTDTLVGRLGLGEGWLATAHAMKVPLKTPGDLFAAVCLKGADTLIADTTEPRIAQRLPAWYRQHVQAQAFLLLPLTSRQMPFALIYADHAAPGGIVLDEKELALLRTLRNQAVTAFRQHG</sequence>
<evidence type="ECO:0000313" key="2">
    <source>
        <dbReference type="EMBL" id="APW39724.1"/>
    </source>
</evidence>
<dbReference type="EMBL" id="CP019236">
    <property type="protein sequence ID" value="APW39724.1"/>
    <property type="molecule type" value="Genomic_DNA"/>
</dbReference>
<dbReference type="Gene3D" id="3.30.450.40">
    <property type="match status" value="1"/>
</dbReference>
<evidence type="ECO:0000313" key="3">
    <source>
        <dbReference type="Proteomes" id="UP000186609"/>
    </source>
</evidence>
<protein>
    <recommendedName>
        <fullName evidence="1">HDOD domain-containing protein</fullName>
    </recommendedName>
</protein>
<organism evidence="2 3">
    <name type="scientific">Rhodoferax koreensis</name>
    <dbReference type="NCBI Taxonomy" id="1842727"/>
    <lineage>
        <taxon>Bacteria</taxon>
        <taxon>Pseudomonadati</taxon>
        <taxon>Pseudomonadota</taxon>
        <taxon>Betaproteobacteria</taxon>
        <taxon>Burkholderiales</taxon>
        <taxon>Comamonadaceae</taxon>
        <taxon>Rhodoferax</taxon>
    </lineage>
</organism>
<evidence type="ECO:0000259" key="1">
    <source>
        <dbReference type="PROSITE" id="PS51833"/>
    </source>
</evidence>
<dbReference type="PANTHER" id="PTHR33525:SF4">
    <property type="entry name" value="CYCLIC DI-GMP PHOSPHODIESTERASE CDGJ"/>
    <property type="match status" value="1"/>
</dbReference>
<name>A0A1P8K133_9BURK</name>
<dbReference type="InterPro" id="IPR013976">
    <property type="entry name" value="HDOD"/>
</dbReference>
<proteinExistence type="predicted"/>
<accession>A0A1P8K133</accession>
<reference evidence="2 3" key="1">
    <citation type="submission" date="2017-01" db="EMBL/GenBank/DDBJ databases">
        <authorList>
            <person name="Mah S.A."/>
            <person name="Swanson W.J."/>
            <person name="Moy G.W."/>
            <person name="Vacquier V.D."/>
        </authorList>
    </citation>
    <scope>NUCLEOTIDE SEQUENCE [LARGE SCALE GENOMIC DNA]</scope>
    <source>
        <strain evidence="2 3">DCY110</strain>
    </source>
</reference>
<keyword evidence="3" id="KW-1185">Reference proteome</keyword>
<dbReference type="KEGG" id="rhy:RD110_23050"/>
<dbReference type="PANTHER" id="PTHR33525">
    <property type="match status" value="1"/>
</dbReference>
<dbReference type="STRING" id="1842727.RD110_23050"/>
<feature type="domain" description="HDOD" evidence="1">
    <location>
        <begin position="18"/>
        <end position="214"/>
    </location>
</feature>
<dbReference type="Proteomes" id="UP000186609">
    <property type="component" value="Chromosome"/>
</dbReference>
<dbReference type="SUPFAM" id="SSF55781">
    <property type="entry name" value="GAF domain-like"/>
    <property type="match status" value="1"/>
</dbReference>
<dbReference type="InterPro" id="IPR052340">
    <property type="entry name" value="RNase_Y/CdgJ"/>
</dbReference>
<dbReference type="InterPro" id="IPR029016">
    <property type="entry name" value="GAF-like_dom_sf"/>
</dbReference>
<dbReference type="AlphaFoldDB" id="A0A1P8K133"/>
<dbReference type="PROSITE" id="PS51833">
    <property type="entry name" value="HDOD"/>
    <property type="match status" value="1"/>
</dbReference>
<dbReference type="Pfam" id="PF01590">
    <property type="entry name" value="GAF"/>
    <property type="match status" value="1"/>
</dbReference>
<dbReference type="Pfam" id="PF08668">
    <property type="entry name" value="HDOD"/>
    <property type="match status" value="1"/>
</dbReference>
<dbReference type="SUPFAM" id="SSF109604">
    <property type="entry name" value="HD-domain/PDEase-like"/>
    <property type="match status" value="1"/>
</dbReference>
<dbReference type="Gene3D" id="1.10.3210.10">
    <property type="entry name" value="Hypothetical protein af1432"/>
    <property type="match status" value="1"/>
</dbReference>
<dbReference type="InterPro" id="IPR003018">
    <property type="entry name" value="GAF"/>
</dbReference>